<dbReference type="PROSITE" id="PS51257">
    <property type="entry name" value="PROKAR_LIPOPROTEIN"/>
    <property type="match status" value="1"/>
</dbReference>
<dbReference type="AlphaFoldDB" id="A0A411DH57"/>
<gene>
    <name evidence="1" type="ORF">EU348_00300</name>
</gene>
<evidence type="ECO:0000313" key="1">
    <source>
        <dbReference type="EMBL" id="QBA19687.1"/>
    </source>
</evidence>
<evidence type="ECO:0008006" key="2">
    <source>
        <dbReference type="Google" id="ProtNLM"/>
    </source>
</evidence>
<organism evidence="1">
    <name type="scientific">Chryseobacterium indologenes</name>
    <name type="common">Flavobacterium indologenes</name>
    <dbReference type="NCBI Taxonomy" id="253"/>
    <lineage>
        <taxon>Bacteria</taxon>
        <taxon>Pseudomonadati</taxon>
        <taxon>Bacteroidota</taxon>
        <taxon>Flavobacteriia</taxon>
        <taxon>Flavobacteriales</taxon>
        <taxon>Weeksellaceae</taxon>
        <taxon>Chryseobacterium group</taxon>
        <taxon>Chryseobacterium</taxon>
    </lineage>
</organism>
<sequence>MKKQIIYILYLLFISCSISIKSQVGIGLNNPDTNTILDVYSTNKGLLIPRVQLLGTDDITTISVTSSTNSPEQGTLVYNLLNSGTSPNNVFQDTFYIWTGTQWESIGETADVHTEINNNNLTKVLFAGEPTVVASTYTMPNYSAWTTMNFTTESVDIGNIHSGGTFTVPATGLYSFFGDVSLRLSSSNGNSKAFGARIFNSTTSTVLAISYYGTGAGGAQGDMPLYWMGKLTAGDQIQVQYRMRADNSSTLSTSTNSNITVRKHF</sequence>
<name>A0A411DH57_CHRID</name>
<protein>
    <recommendedName>
        <fullName evidence="2">C1q domain-containing protein</fullName>
    </recommendedName>
</protein>
<accession>A0A411DH57</accession>
<dbReference type="InterPro" id="IPR008983">
    <property type="entry name" value="Tumour_necrosis_fac-like_dom"/>
</dbReference>
<proteinExistence type="predicted"/>
<dbReference type="Gene3D" id="2.60.120.40">
    <property type="match status" value="1"/>
</dbReference>
<dbReference type="EMBL" id="CP035532">
    <property type="protein sequence ID" value="QBA19687.1"/>
    <property type="molecule type" value="Genomic_DNA"/>
</dbReference>
<reference evidence="1" key="1">
    <citation type="submission" date="2019-01" db="EMBL/GenBank/DDBJ databases">
        <title>Whole Genome Sequencing for Putative Detection of Antimicrobial Resistance and Potential Virulence Factors in Chryseobacterium indologenes isolated from Nile Tilapia in Tanzania.</title>
        <authorList>
            <person name="Mwega E."/>
            <person name="Mutoloki S."/>
            <person name="Mugimba K."/>
            <person name="Colquhoun D."/>
            <person name="Mdegela R."/>
            <person name="Evensen O."/>
            <person name="Wasteson Y."/>
        </authorList>
    </citation>
    <scope>NUCLEOTIDE SEQUENCE [LARGE SCALE GENOMIC DNA]</scope>
    <source>
        <strain evidence="1">StR 01</strain>
    </source>
</reference>